<gene>
    <name evidence="1" type="ORF">CLUMA_CG006947</name>
</gene>
<protein>
    <submittedName>
        <fullName evidence="1">CLUMA_CG006947, isoform A</fullName>
    </submittedName>
</protein>
<dbReference type="AlphaFoldDB" id="A0A1J1HZM6"/>
<keyword evidence="2" id="KW-1185">Reference proteome</keyword>
<evidence type="ECO:0000313" key="1">
    <source>
        <dbReference type="EMBL" id="CRK93411.1"/>
    </source>
</evidence>
<reference evidence="1 2" key="1">
    <citation type="submission" date="2015-04" db="EMBL/GenBank/DDBJ databases">
        <authorList>
            <person name="Syromyatnikov M.Y."/>
            <person name="Popov V.N."/>
        </authorList>
    </citation>
    <scope>NUCLEOTIDE SEQUENCE [LARGE SCALE GENOMIC DNA]</scope>
</reference>
<organism evidence="1 2">
    <name type="scientific">Clunio marinus</name>
    <dbReference type="NCBI Taxonomy" id="568069"/>
    <lineage>
        <taxon>Eukaryota</taxon>
        <taxon>Metazoa</taxon>
        <taxon>Ecdysozoa</taxon>
        <taxon>Arthropoda</taxon>
        <taxon>Hexapoda</taxon>
        <taxon>Insecta</taxon>
        <taxon>Pterygota</taxon>
        <taxon>Neoptera</taxon>
        <taxon>Endopterygota</taxon>
        <taxon>Diptera</taxon>
        <taxon>Nematocera</taxon>
        <taxon>Chironomoidea</taxon>
        <taxon>Chironomidae</taxon>
        <taxon>Clunio</taxon>
    </lineage>
</organism>
<sequence>MNETVSGLSSDEFISLREKLRNLVIKERISVTQRDHKLSLEMIAHTNQSKTSLFGTYQLKFRPQPSRLIDDIQCRGLVVLLDF</sequence>
<evidence type="ECO:0000313" key="2">
    <source>
        <dbReference type="Proteomes" id="UP000183832"/>
    </source>
</evidence>
<dbReference type="Proteomes" id="UP000183832">
    <property type="component" value="Unassembled WGS sequence"/>
</dbReference>
<dbReference type="EMBL" id="CVRI01000037">
    <property type="protein sequence ID" value="CRK93411.1"/>
    <property type="molecule type" value="Genomic_DNA"/>
</dbReference>
<proteinExistence type="predicted"/>
<accession>A0A1J1HZM6</accession>
<name>A0A1J1HZM6_9DIPT</name>